<gene>
    <name evidence="2" type="ORF">H1Q58_04110</name>
</gene>
<evidence type="ECO:0008006" key="4">
    <source>
        <dbReference type="Google" id="ProtNLM"/>
    </source>
</evidence>
<organism evidence="2 3">
    <name type="scientific">Planococcus maritimus</name>
    <dbReference type="NCBI Taxonomy" id="192421"/>
    <lineage>
        <taxon>Bacteria</taxon>
        <taxon>Bacillati</taxon>
        <taxon>Bacillota</taxon>
        <taxon>Bacilli</taxon>
        <taxon>Bacillales</taxon>
        <taxon>Caryophanaceae</taxon>
        <taxon>Planococcus</taxon>
    </lineage>
</organism>
<accession>A0A7D7MFS5</accession>
<dbReference type="PROSITE" id="PS51257">
    <property type="entry name" value="PROKAR_LIPOPROTEIN"/>
    <property type="match status" value="1"/>
</dbReference>
<dbReference type="KEGG" id="pdec:H1Q58_04110"/>
<evidence type="ECO:0000313" key="3">
    <source>
        <dbReference type="Proteomes" id="UP000514716"/>
    </source>
</evidence>
<evidence type="ECO:0000313" key="2">
    <source>
        <dbReference type="EMBL" id="QMT18213.1"/>
    </source>
</evidence>
<reference evidence="2 3" key="1">
    <citation type="submission" date="2020-07" db="EMBL/GenBank/DDBJ databases">
        <title>Screening of a cold-adapted Planococcus bacterium producing protease in traditional shrimp paste and protease identification by genome sequencing.</title>
        <authorList>
            <person name="Gao R."/>
            <person name="Leng W."/>
            <person name="Chu Q."/>
            <person name="Wu X."/>
            <person name="Liu H."/>
            <person name="Li X."/>
        </authorList>
    </citation>
    <scope>NUCLEOTIDE SEQUENCE [LARGE SCALE GENOMIC DNA]</scope>
    <source>
        <strain evidence="2 3">XJ11</strain>
    </source>
</reference>
<evidence type="ECO:0000256" key="1">
    <source>
        <dbReference type="SAM" id="SignalP"/>
    </source>
</evidence>
<dbReference type="EMBL" id="CP059540">
    <property type="protein sequence ID" value="QMT18213.1"/>
    <property type="molecule type" value="Genomic_DNA"/>
</dbReference>
<dbReference type="Proteomes" id="UP000514716">
    <property type="component" value="Chromosome"/>
</dbReference>
<proteinExistence type="predicted"/>
<name>A0A7D7MFS5_PLAMR</name>
<dbReference type="AlphaFoldDB" id="A0A7D7MFS5"/>
<feature type="signal peptide" evidence="1">
    <location>
        <begin position="1"/>
        <end position="23"/>
    </location>
</feature>
<protein>
    <recommendedName>
        <fullName evidence="4">Lipoprotein</fullName>
    </recommendedName>
</protein>
<keyword evidence="3" id="KW-1185">Reference proteome</keyword>
<keyword evidence="1" id="KW-0732">Signal</keyword>
<dbReference type="RefSeq" id="WP_182092847.1">
    <property type="nucleotide sequence ID" value="NZ_CP059540.1"/>
</dbReference>
<feature type="chain" id="PRO_5039576258" description="Lipoprotein" evidence="1">
    <location>
        <begin position="24"/>
        <end position="149"/>
    </location>
</feature>
<sequence>MKSFKTMVLGICLAFTLAACDQAVWYDTKEEAMENGLEDKASGVTVEEYKGERIVLYEYEGALGAASITESEKGYHWYRSVPYHGFENTGDLPYTTGSFTFEAEAGVEVAILYGAIFDSTMEINEVASREELTEVTRLDESNLFYSLLE</sequence>